<name>A0A4Y2B8B5_ARAVE</name>
<comment type="caution">
    <text evidence="2">The sequence shown here is derived from an EMBL/GenBank/DDBJ whole genome shotgun (WGS) entry which is preliminary data.</text>
</comment>
<protein>
    <submittedName>
        <fullName evidence="2">Uncharacterized protein</fullName>
    </submittedName>
</protein>
<evidence type="ECO:0000256" key="1">
    <source>
        <dbReference type="SAM" id="MobiDB-lite"/>
    </source>
</evidence>
<feature type="compositionally biased region" description="Basic and acidic residues" evidence="1">
    <location>
        <begin position="63"/>
        <end position="76"/>
    </location>
</feature>
<dbReference type="AlphaFoldDB" id="A0A4Y2B8B5"/>
<sequence length="97" mass="10974">MTSKAHRIIGCISKLEMKRREDGQILGRPGQIIRLGQILDEQAESSESHGTTNQRTKPIPESSESHWDDELTDKPIPESSDWSKYCTRGKQRAGQEP</sequence>
<evidence type="ECO:0000313" key="3">
    <source>
        <dbReference type="Proteomes" id="UP000499080"/>
    </source>
</evidence>
<gene>
    <name evidence="2" type="ORF">AVEN_197284_1</name>
</gene>
<feature type="region of interest" description="Disordered" evidence="1">
    <location>
        <begin position="40"/>
        <end position="97"/>
    </location>
</feature>
<evidence type="ECO:0000313" key="2">
    <source>
        <dbReference type="EMBL" id="GBL88268.1"/>
    </source>
</evidence>
<dbReference type="EMBL" id="BGPR01082707">
    <property type="protein sequence ID" value="GBL88268.1"/>
    <property type="molecule type" value="Genomic_DNA"/>
</dbReference>
<dbReference type="Proteomes" id="UP000499080">
    <property type="component" value="Unassembled WGS sequence"/>
</dbReference>
<organism evidence="2 3">
    <name type="scientific">Araneus ventricosus</name>
    <name type="common">Orbweaver spider</name>
    <name type="synonym">Epeira ventricosa</name>
    <dbReference type="NCBI Taxonomy" id="182803"/>
    <lineage>
        <taxon>Eukaryota</taxon>
        <taxon>Metazoa</taxon>
        <taxon>Ecdysozoa</taxon>
        <taxon>Arthropoda</taxon>
        <taxon>Chelicerata</taxon>
        <taxon>Arachnida</taxon>
        <taxon>Araneae</taxon>
        <taxon>Araneomorphae</taxon>
        <taxon>Entelegynae</taxon>
        <taxon>Araneoidea</taxon>
        <taxon>Araneidae</taxon>
        <taxon>Araneus</taxon>
    </lineage>
</organism>
<accession>A0A4Y2B8B5</accession>
<keyword evidence="3" id="KW-1185">Reference proteome</keyword>
<proteinExistence type="predicted"/>
<reference evidence="2 3" key="1">
    <citation type="journal article" date="2019" name="Sci. Rep.">
        <title>Orb-weaving spider Araneus ventricosus genome elucidates the spidroin gene catalogue.</title>
        <authorList>
            <person name="Kono N."/>
            <person name="Nakamura H."/>
            <person name="Ohtoshi R."/>
            <person name="Moran D.A.P."/>
            <person name="Shinohara A."/>
            <person name="Yoshida Y."/>
            <person name="Fujiwara M."/>
            <person name="Mori M."/>
            <person name="Tomita M."/>
            <person name="Arakawa K."/>
        </authorList>
    </citation>
    <scope>NUCLEOTIDE SEQUENCE [LARGE SCALE GENOMIC DNA]</scope>
</reference>